<dbReference type="InterPro" id="IPR020846">
    <property type="entry name" value="MFS_dom"/>
</dbReference>
<dbReference type="Pfam" id="PF00083">
    <property type="entry name" value="Sugar_tr"/>
    <property type="match status" value="1"/>
</dbReference>
<dbReference type="FunFam" id="1.20.1250.20:FF:000134">
    <property type="entry name" value="MFS sugar transporter protein"/>
    <property type="match status" value="1"/>
</dbReference>
<dbReference type="PROSITE" id="PS00217">
    <property type="entry name" value="SUGAR_TRANSPORT_2"/>
    <property type="match status" value="1"/>
</dbReference>
<comment type="subcellular location">
    <subcellularLocation>
        <location evidence="1">Membrane</location>
        <topology evidence="1">Multi-pass membrane protein</topology>
    </subcellularLocation>
</comment>
<dbReference type="PANTHER" id="PTHR48022:SF38">
    <property type="entry name" value="MAJOR FACILITATOR SUPERFAMILY (MFS) PROFILE DOMAIN-CONTAINING PROTEIN-RELATED"/>
    <property type="match status" value="1"/>
</dbReference>
<feature type="transmembrane region" description="Helical" evidence="8">
    <location>
        <begin position="12"/>
        <end position="33"/>
    </location>
</feature>
<dbReference type="AlphaFoldDB" id="A0AAD4KTT0"/>
<evidence type="ECO:0000256" key="3">
    <source>
        <dbReference type="ARBA" id="ARBA00022448"/>
    </source>
</evidence>
<feature type="transmembrane region" description="Helical" evidence="8">
    <location>
        <begin position="372"/>
        <end position="392"/>
    </location>
</feature>
<dbReference type="EMBL" id="JAJTJA010000005">
    <property type="protein sequence ID" value="KAH8699122.1"/>
    <property type="molecule type" value="Genomic_DNA"/>
</dbReference>
<keyword evidence="3 7" id="KW-0813">Transport</keyword>
<evidence type="ECO:0000256" key="6">
    <source>
        <dbReference type="ARBA" id="ARBA00023136"/>
    </source>
</evidence>
<dbReference type="PROSITE" id="PS50850">
    <property type="entry name" value="MFS"/>
    <property type="match status" value="1"/>
</dbReference>
<proteinExistence type="inferred from homology"/>
<feature type="transmembrane region" description="Helical" evidence="8">
    <location>
        <begin position="118"/>
        <end position="138"/>
    </location>
</feature>
<accession>A0AAD4KTT0</accession>
<feature type="domain" description="Major facilitator superfamily (MFS) profile" evidence="9">
    <location>
        <begin position="15"/>
        <end position="465"/>
    </location>
</feature>
<reference evidence="10" key="1">
    <citation type="submission" date="2021-12" db="EMBL/GenBank/DDBJ databases">
        <title>Convergent genome expansion in fungi linked to evolution of root-endophyte symbiosis.</title>
        <authorList>
            <consortium name="DOE Joint Genome Institute"/>
            <person name="Ke Y.-H."/>
            <person name="Bonito G."/>
            <person name="Liao H.-L."/>
            <person name="Looney B."/>
            <person name="Rojas-Flechas A."/>
            <person name="Nash J."/>
            <person name="Hameed K."/>
            <person name="Schadt C."/>
            <person name="Martin F."/>
            <person name="Crous P.W."/>
            <person name="Miettinen O."/>
            <person name="Magnuson J.K."/>
            <person name="Labbe J."/>
            <person name="Jacobson D."/>
            <person name="Doktycz M.J."/>
            <person name="Veneault-Fourrey C."/>
            <person name="Kuo A."/>
            <person name="Mondo S."/>
            <person name="Calhoun S."/>
            <person name="Riley R."/>
            <person name="Ohm R."/>
            <person name="LaButti K."/>
            <person name="Andreopoulos B."/>
            <person name="Pangilinan J."/>
            <person name="Nolan M."/>
            <person name="Tritt A."/>
            <person name="Clum A."/>
            <person name="Lipzen A."/>
            <person name="Daum C."/>
            <person name="Barry K."/>
            <person name="Grigoriev I.V."/>
            <person name="Vilgalys R."/>
        </authorList>
    </citation>
    <scope>NUCLEOTIDE SEQUENCE</scope>
    <source>
        <strain evidence="10">PMI_201</strain>
    </source>
</reference>
<feature type="transmembrane region" description="Helical" evidence="8">
    <location>
        <begin position="343"/>
        <end position="366"/>
    </location>
</feature>
<evidence type="ECO:0000313" key="11">
    <source>
        <dbReference type="Proteomes" id="UP001201262"/>
    </source>
</evidence>
<keyword evidence="5 8" id="KW-1133">Transmembrane helix</keyword>
<dbReference type="RefSeq" id="XP_046073586.1">
    <property type="nucleotide sequence ID" value="XM_046211045.1"/>
</dbReference>
<dbReference type="InterPro" id="IPR003663">
    <property type="entry name" value="Sugar/inositol_transpt"/>
</dbReference>
<evidence type="ECO:0000256" key="2">
    <source>
        <dbReference type="ARBA" id="ARBA00010992"/>
    </source>
</evidence>
<dbReference type="Gene3D" id="1.20.1250.20">
    <property type="entry name" value="MFS general substrate transporter like domains"/>
    <property type="match status" value="1"/>
</dbReference>
<evidence type="ECO:0000256" key="8">
    <source>
        <dbReference type="SAM" id="Phobius"/>
    </source>
</evidence>
<feature type="transmembrane region" description="Helical" evidence="8">
    <location>
        <begin position="278"/>
        <end position="306"/>
    </location>
</feature>
<evidence type="ECO:0000313" key="10">
    <source>
        <dbReference type="EMBL" id="KAH8699122.1"/>
    </source>
</evidence>
<organism evidence="10 11">
    <name type="scientific">Talaromyces proteolyticus</name>
    <dbReference type="NCBI Taxonomy" id="1131652"/>
    <lineage>
        <taxon>Eukaryota</taxon>
        <taxon>Fungi</taxon>
        <taxon>Dikarya</taxon>
        <taxon>Ascomycota</taxon>
        <taxon>Pezizomycotina</taxon>
        <taxon>Eurotiomycetes</taxon>
        <taxon>Eurotiomycetidae</taxon>
        <taxon>Eurotiales</taxon>
        <taxon>Trichocomaceae</taxon>
        <taxon>Talaromyces</taxon>
        <taxon>Talaromyces sect. Bacilispori</taxon>
    </lineage>
</organism>
<dbReference type="SUPFAM" id="SSF103473">
    <property type="entry name" value="MFS general substrate transporter"/>
    <property type="match status" value="1"/>
</dbReference>
<feature type="transmembrane region" description="Helical" evidence="8">
    <location>
        <begin position="191"/>
        <end position="211"/>
    </location>
</feature>
<dbReference type="PANTHER" id="PTHR48022">
    <property type="entry name" value="PLASTIDIC GLUCOSE TRANSPORTER 4"/>
    <property type="match status" value="1"/>
</dbReference>
<feature type="transmembrane region" description="Helical" evidence="8">
    <location>
        <begin position="312"/>
        <end position="331"/>
    </location>
</feature>
<name>A0AAD4KTT0_9EURO</name>
<gene>
    <name evidence="10" type="ORF">BGW36DRAFT_293943</name>
</gene>
<feature type="transmembrane region" description="Helical" evidence="8">
    <location>
        <begin position="62"/>
        <end position="84"/>
    </location>
</feature>
<dbReference type="InterPro" id="IPR005829">
    <property type="entry name" value="Sugar_transporter_CS"/>
</dbReference>
<evidence type="ECO:0000256" key="7">
    <source>
        <dbReference type="RuleBase" id="RU003346"/>
    </source>
</evidence>
<dbReference type="InterPro" id="IPR050360">
    <property type="entry name" value="MFS_Sugar_Transporters"/>
</dbReference>
<protein>
    <submittedName>
        <fullName evidence="10">MFS transporter</fullName>
    </submittedName>
</protein>
<feature type="transmembrane region" description="Helical" evidence="8">
    <location>
        <begin position="96"/>
        <end position="112"/>
    </location>
</feature>
<evidence type="ECO:0000256" key="5">
    <source>
        <dbReference type="ARBA" id="ARBA00022989"/>
    </source>
</evidence>
<dbReference type="PRINTS" id="PR00171">
    <property type="entry name" value="SUGRTRNSPORT"/>
</dbReference>
<evidence type="ECO:0000256" key="1">
    <source>
        <dbReference type="ARBA" id="ARBA00004141"/>
    </source>
</evidence>
<evidence type="ECO:0000259" key="9">
    <source>
        <dbReference type="PROSITE" id="PS50850"/>
    </source>
</evidence>
<feature type="transmembrane region" description="Helical" evidence="8">
    <location>
        <begin position="150"/>
        <end position="171"/>
    </location>
</feature>
<feature type="transmembrane region" description="Helical" evidence="8">
    <location>
        <begin position="440"/>
        <end position="461"/>
    </location>
</feature>
<dbReference type="GO" id="GO:0005351">
    <property type="term" value="F:carbohydrate:proton symporter activity"/>
    <property type="evidence" value="ECO:0007669"/>
    <property type="project" value="TreeGrafter"/>
</dbReference>
<dbReference type="PROSITE" id="PS00216">
    <property type="entry name" value="SUGAR_TRANSPORT_1"/>
    <property type="match status" value="1"/>
</dbReference>
<sequence length="530" mass="58882">MIFKSHIVNTYNLWVVVFVAIGIISSAYGLAIIGSTVGQPNFYTYFNLATQGEPGYAHTTNIIGALNGVNSAGAIAGCLFQAWAADFYGRKRTMQIGSVVLIVGGALCSGAVDIAMFLVGRFVAGAGAGILACVVPMYQAEVSTAETRGAMVAITGIMYAVGYSLAGWLGYACYHMKATDLHASFAWRFPLAFQVLFPVIVLAGSPFIPYSPRWLLQQGRRDEAWTIVQRLHKTPDDPNSFRARQEIYMMEKQHELDKSMTTRRFEIFRTAANRKRALMAFLLMWGDQFLGIFVITNYGVLIYASLGLTGSVPLLLNACWTSFTLIGNTWTAFYIDRFGRRRFMLIGSIGCVCSLVFLCALTARYLGTDNTAALRATVFFIFFYCFWWCFFVDATQYVYVPEIFPSHLRTQGVAIGLSGYYLASEVTLVAAPVALNSIGWKFYLVLIVPSVLYICYIYFFFPETKGRTLEEIGELFGDGDRVASHWYNATEEEREKIAAEAMREINSQAKMGVVSDEELKGSDAQVEIVP</sequence>
<dbReference type="InterPro" id="IPR036259">
    <property type="entry name" value="MFS_trans_sf"/>
</dbReference>
<dbReference type="GO" id="GO:0016020">
    <property type="term" value="C:membrane"/>
    <property type="evidence" value="ECO:0007669"/>
    <property type="project" value="UniProtKB-SubCell"/>
</dbReference>
<keyword evidence="6 8" id="KW-0472">Membrane</keyword>
<keyword evidence="4 8" id="KW-0812">Transmembrane</keyword>
<feature type="transmembrane region" description="Helical" evidence="8">
    <location>
        <begin position="413"/>
        <end position="434"/>
    </location>
</feature>
<keyword evidence="11" id="KW-1185">Reference proteome</keyword>
<dbReference type="NCBIfam" id="TIGR00879">
    <property type="entry name" value="SP"/>
    <property type="match status" value="1"/>
</dbReference>
<evidence type="ECO:0000256" key="4">
    <source>
        <dbReference type="ARBA" id="ARBA00022692"/>
    </source>
</evidence>
<dbReference type="GeneID" id="70241332"/>
<comment type="similarity">
    <text evidence="2 7">Belongs to the major facilitator superfamily. Sugar transporter (TC 2.A.1.1) family.</text>
</comment>
<dbReference type="InterPro" id="IPR005828">
    <property type="entry name" value="MFS_sugar_transport-like"/>
</dbReference>
<comment type="caution">
    <text evidence="10">The sequence shown here is derived from an EMBL/GenBank/DDBJ whole genome shotgun (WGS) entry which is preliminary data.</text>
</comment>
<dbReference type="Proteomes" id="UP001201262">
    <property type="component" value="Unassembled WGS sequence"/>
</dbReference>